<evidence type="ECO:0000313" key="2">
    <source>
        <dbReference type="Proteomes" id="UP000076501"/>
    </source>
</evidence>
<protein>
    <submittedName>
        <fullName evidence="1">Uncharacterized protein</fullName>
    </submittedName>
</protein>
<dbReference type="EMBL" id="LJKA01000011">
    <property type="protein sequence ID" value="KZD40086.1"/>
    <property type="molecule type" value="Genomic_DNA"/>
</dbReference>
<name>A0A164HL79_BACCE</name>
<organism evidence="1 2">
    <name type="scientific">Bacillus cereus</name>
    <dbReference type="NCBI Taxonomy" id="1396"/>
    <lineage>
        <taxon>Bacteria</taxon>
        <taxon>Bacillati</taxon>
        <taxon>Bacillota</taxon>
        <taxon>Bacilli</taxon>
        <taxon>Bacillales</taxon>
        <taxon>Bacillaceae</taxon>
        <taxon>Bacillus</taxon>
        <taxon>Bacillus cereus group</taxon>
    </lineage>
</organism>
<evidence type="ECO:0000313" key="1">
    <source>
        <dbReference type="EMBL" id="KZD40086.1"/>
    </source>
</evidence>
<comment type="caution">
    <text evidence="1">The sequence shown here is derived from an EMBL/GenBank/DDBJ whole genome shotgun (WGS) entry which is preliminary data.</text>
</comment>
<reference evidence="1 2" key="1">
    <citation type="submission" date="2015-09" db="EMBL/GenBank/DDBJ databases">
        <title>Bacillus cereus food isolates.</title>
        <authorList>
            <person name="Boekhorst J."/>
        </authorList>
    </citation>
    <scope>NUCLEOTIDE SEQUENCE [LARGE SCALE GENOMIC DNA]</scope>
    <source>
        <strain evidence="1 2">B4082</strain>
    </source>
</reference>
<dbReference type="Proteomes" id="UP000076501">
    <property type="component" value="Unassembled WGS sequence"/>
</dbReference>
<dbReference type="PATRIC" id="fig|1396.539.peg.3584"/>
<gene>
    <name evidence="1" type="ORF">B4082_0754</name>
</gene>
<proteinExistence type="predicted"/>
<dbReference type="AlphaFoldDB" id="A0A164HL79"/>
<sequence>MLFILFIATTQSDAIMGTNSKIRITKIFFFIGNELLSL</sequence>
<accession>A0A164HL79</accession>